<accession>A0AAV4IHP6</accession>
<proteinExistence type="predicted"/>
<name>A0AAV4IHP6_9GAST</name>
<organism evidence="1 2">
    <name type="scientific">Elysia marginata</name>
    <dbReference type="NCBI Taxonomy" id="1093978"/>
    <lineage>
        <taxon>Eukaryota</taxon>
        <taxon>Metazoa</taxon>
        <taxon>Spiralia</taxon>
        <taxon>Lophotrochozoa</taxon>
        <taxon>Mollusca</taxon>
        <taxon>Gastropoda</taxon>
        <taxon>Heterobranchia</taxon>
        <taxon>Euthyneura</taxon>
        <taxon>Panpulmonata</taxon>
        <taxon>Sacoglossa</taxon>
        <taxon>Placobranchoidea</taxon>
        <taxon>Plakobranchidae</taxon>
        <taxon>Elysia</taxon>
    </lineage>
</organism>
<sequence length="197" mass="22758">MEGKVEEERRWIKGCYHNYEKPQEIPDSHRVDDLKEFESIIWKYPSEMMILQYDHTPGEMAVLCSSGSSGWLMSSQSDWILRKLNGHQKKTLNLNIVGNYCTKEEVEILANTRMGEDIERLNVIFNVWNNVDGSVFTSTMNRSGDWVLVSLDLTSNPTVLYCDNLGWESRTGLLEYLVVVEYTSIFGIVTCIWRSLS</sequence>
<evidence type="ECO:0000313" key="2">
    <source>
        <dbReference type="Proteomes" id="UP000762676"/>
    </source>
</evidence>
<protein>
    <submittedName>
        <fullName evidence="1">Uncharacterized protein</fullName>
    </submittedName>
</protein>
<dbReference type="EMBL" id="BMAT01013244">
    <property type="protein sequence ID" value="GFS08201.1"/>
    <property type="molecule type" value="Genomic_DNA"/>
</dbReference>
<gene>
    <name evidence="1" type="ORF">ElyMa_006588300</name>
</gene>
<evidence type="ECO:0000313" key="1">
    <source>
        <dbReference type="EMBL" id="GFS08201.1"/>
    </source>
</evidence>
<keyword evidence="2" id="KW-1185">Reference proteome</keyword>
<reference evidence="1 2" key="1">
    <citation type="journal article" date="2021" name="Elife">
        <title>Chloroplast acquisition without the gene transfer in kleptoplastic sea slugs, Plakobranchus ocellatus.</title>
        <authorList>
            <person name="Maeda T."/>
            <person name="Takahashi S."/>
            <person name="Yoshida T."/>
            <person name="Shimamura S."/>
            <person name="Takaki Y."/>
            <person name="Nagai Y."/>
            <person name="Toyoda A."/>
            <person name="Suzuki Y."/>
            <person name="Arimoto A."/>
            <person name="Ishii H."/>
            <person name="Satoh N."/>
            <person name="Nishiyama T."/>
            <person name="Hasebe M."/>
            <person name="Maruyama T."/>
            <person name="Minagawa J."/>
            <person name="Obokata J."/>
            <person name="Shigenobu S."/>
        </authorList>
    </citation>
    <scope>NUCLEOTIDE SEQUENCE [LARGE SCALE GENOMIC DNA]</scope>
</reference>
<dbReference type="Proteomes" id="UP000762676">
    <property type="component" value="Unassembled WGS sequence"/>
</dbReference>
<dbReference type="AlphaFoldDB" id="A0AAV4IHP6"/>
<comment type="caution">
    <text evidence="1">The sequence shown here is derived from an EMBL/GenBank/DDBJ whole genome shotgun (WGS) entry which is preliminary data.</text>
</comment>